<protein>
    <submittedName>
        <fullName evidence="1">Uncharacterized protein</fullName>
    </submittedName>
</protein>
<sequence length="42" mass="4423">MLLTITDAQGRVTARAEGPAPTLYSRIGDVFAWACAAGARFP</sequence>
<keyword evidence="2" id="KW-1185">Reference proteome</keyword>
<name>A0ABT7K805_9HYPH</name>
<dbReference type="EMBL" id="JARFYN010000003">
    <property type="protein sequence ID" value="MDL2404746.1"/>
    <property type="molecule type" value="Genomic_DNA"/>
</dbReference>
<evidence type="ECO:0000313" key="2">
    <source>
        <dbReference type="Proteomes" id="UP001172630"/>
    </source>
</evidence>
<gene>
    <name evidence="1" type="ORF">PY650_03550</name>
</gene>
<proteinExistence type="predicted"/>
<accession>A0ABT7K805</accession>
<reference evidence="1" key="1">
    <citation type="submission" date="2023-06" db="EMBL/GenBank/DDBJ databases">
        <title>Phylogenetic Diversity of Rhizobium strains.</title>
        <authorList>
            <person name="Moura F.T."/>
            <person name="Helene L.C.F."/>
            <person name="Hungria M."/>
        </authorList>
    </citation>
    <scope>NUCLEOTIDE SEQUENCE</scope>
    <source>
        <strain evidence="1">CCGE524</strain>
    </source>
</reference>
<dbReference type="RefSeq" id="WP_285877679.1">
    <property type="nucleotide sequence ID" value="NZ_JARFYN010000003.1"/>
</dbReference>
<comment type="caution">
    <text evidence="1">The sequence shown here is derived from an EMBL/GenBank/DDBJ whole genome shotgun (WGS) entry which is preliminary data.</text>
</comment>
<dbReference type="Proteomes" id="UP001172630">
    <property type="component" value="Unassembled WGS sequence"/>
</dbReference>
<organism evidence="1 2">
    <name type="scientific">Rhizobium calliandrae</name>
    <dbReference type="NCBI Taxonomy" id="1312182"/>
    <lineage>
        <taxon>Bacteria</taxon>
        <taxon>Pseudomonadati</taxon>
        <taxon>Pseudomonadota</taxon>
        <taxon>Alphaproteobacteria</taxon>
        <taxon>Hyphomicrobiales</taxon>
        <taxon>Rhizobiaceae</taxon>
        <taxon>Rhizobium/Agrobacterium group</taxon>
        <taxon>Rhizobium</taxon>
    </lineage>
</organism>
<evidence type="ECO:0000313" key="1">
    <source>
        <dbReference type="EMBL" id="MDL2404746.1"/>
    </source>
</evidence>